<name>A0AAJ0CRW3_9HYPO</name>
<evidence type="ECO:0000256" key="3">
    <source>
        <dbReference type="ARBA" id="ARBA00022729"/>
    </source>
</evidence>
<dbReference type="Proteomes" id="UP001251528">
    <property type="component" value="Unassembled WGS sequence"/>
</dbReference>
<keyword evidence="8" id="KW-1185">Reference proteome</keyword>
<dbReference type="AlphaFoldDB" id="A0AAJ0CRW3"/>
<dbReference type="Pfam" id="PF16541">
    <property type="entry name" value="AltA1"/>
    <property type="match status" value="1"/>
</dbReference>
<protein>
    <recommendedName>
        <fullName evidence="6">AA1-like domain-containing protein</fullName>
    </recommendedName>
</protein>
<evidence type="ECO:0000256" key="1">
    <source>
        <dbReference type="ARBA" id="ARBA00004613"/>
    </source>
</evidence>
<dbReference type="GO" id="GO:0005576">
    <property type="term" value="C:extracellular region"/>
    <property type="evidence" value="ECO:0007669"/>
    <property type="project" value="UniProtKB-SubCell"/>
</dbReference>
<evidence type="ECO:0000313" key="8">
    <source>
        <dbReference type="Proteomes" id="UP001251528"/>
    </source>
</evidence>
<comment type="subcellular location">
    <subcellularLocation>
        <location evidence="1">Secreted</location>
    </subcellularLocation>
</comment>
<dbReference type="InterPro" id="IPR032382">
    <property type="entry name" value="AltA1"/>
</dbReference>
<dbReference type="EMBL" id="JASWJB010000059">
    <property type="protein sequence ID" value="KAK2603651.1"/>
    <property type="molecule type" value="Genomic_DNA"/>
</dbReference>
<organism evidence="7 8">
    <name type="scientific">Conoideocrella luteorostrata</name>
    <dbReference type="NCBI Taxonomy" id="1105319"/>
    <lineage>
        <taxon>Eukaryota</taxon>
        <taxon>Fungi</taxon>
        <taxon>Dikarya</taxon>
        <taxon>Ascomycota</taxon>
        <taxon>Pezizomycotina</taxon>
        <taxon>Sordariomycetes</taxon>
        <taxon>Hypocreomycetidae</taxon>
        <taxon>Hypocreales</taxon>
        <taxon>Clavicipitaceae</taxon>
        <taxon>Conoideocrella</taxon>
    </lineage>
</organism>
<keyword evidence="3 5" id="KW-0732">Signal</keyword>
<evidence type="ECO:0000256" key="5">
    <source>
        <dbReference type="SAM" id="SignalP"/>
    </source>
</evidence>
<evidence type="ECO:0000256" key="4">
    <source>
        <dbReference type="ARBA" id="ARBA00023157"/>
    </source>
</evidence>
<feature type="signal peptide" evidence="5">
    <location>
        <begin position="1"/>
        <end position="17"/>
    </location>
</feature>
<proteinExistence type="predicted"/>
<gene>
    <name evidence="7" type="ORF">QQS21_004124</name>
</gene>
<evidence type="ECO:0000256" key="2">
    <source>
        <dbReference type="ARBA" id="ARBA00022525"/>
    </source>
</evidence>
<feature type="chain" id="PRO_5042585182" description="AA1-like domain-containing protein" evidence="5">
    <location>
        <begin position="18"/>
        <end position="182"/>
    </location>
</feature>
<keyword evidence="4" id="KW-1015">Disulfide bond</keyword>
<sequence>MLYYTLATILVAGSAVAAPTPGSCTDRSFHNTIVQIRDFNFHANTYHTTPAHANVNSDVSFKISNPNAAYTALCHASGGILGTYYDGSLNYDCDIPLGRRAAESASFNFNYPTGELRINQTWACSGENSRFFAVGSVKLPLKCDKEEYQNPHWHEGEIYSNQTITCGELQADAKIEIKAAFI</sequence>
<keyword evidence="2" id="KW-0964">Secreted</keyword>
<accession>A0AAJ0CRW3</accession>
<reference evidence="7" key="1">
    <citation type="submission" date="2023-06" db="EMBL/GenBank/DDBJ databases">
        <title>Conoideocrella luteorostrata (Hypocreales: Clavicipitaceae), a potential biocontrol fungus for elongate hemlock scale in United States Christmas tree production areas.</title>
        <authorList>
            <person name="Barrett H."/>
            <person name="Lovett B."/>
            <person name="Macias A.M."/>
            <person name="Stajich J.E."/>
            <person name="Kasson M.T."/>
        </authorList>
    </citation>
    <scope>NUCLEOTIDE SEQUENCE</scope>
    <source>
        <strain evidence="7">ARSEF 14590</strain>
    </source>
</reference>
<evidence type="ECO:0000259" key="6">
    <source>
        <dbReference type="Pfam" id="PF16541"/>
    </source>
</evidence>
<comment type="caution">
    <text evidence="7">The sequence shown here is derived from an EMBL/GenBank/DDBJ whole genome shotgun (WGS) entry which is preliminary data.</text>
</comment>
<evidence type="ECO:0000313" key="7">
    <source>
        <dbReference type="EMBL" id="KAK2603651.1"/>
    </source>
</evidence>
<feature type="domain" description="AA1-like" evidence="6">
    <location>
        <begin position="36"/>
        <end position="166"/>
    </location>
</feature>